<gene>
    <name evidence="5" type="ORF">SAMN05421789_11317</name>
</gene>
<organism evidence="5 6">
    <name type="scientific">Kaistella chaponensis</name>
    <dbReference type="NCBI Taxonomy" id="713588"/>
    <lineage>
        <taxon>Bacteria</taxon>
        <taxon>Pseudomonadati</taxon>
        <taxon>Bacteroidota</taxon>
        <taxon>Flavobacteriia</taxon>
        <taxon>Flavobacteriales</taxon>
        <taxon>Weeksellaceae</taxon>
        <taxon>Chryseobacterium group</taxon>
        <taxon>Kaistella</taxon>
    </lineage>
</organism>
<keyword evidence="3" id="KW-0804">Transcription</keyword>
<dbReference type="PRINTS" id="PR00778">
    <property type="entry name" value="HTHARSR"/>
</dbReference>
<dbReference type="InterPro" id="IPR036388">
    <property type="entry name" value="WH-like_DNA-bd_sf"/>
</dbReference>
<keyword evidence="6" id="KW-1185">Reference proteome</keyword>
<dbReference type="EMBL" id="FTOI01000013">
    <property type="protein sequence ID" value="SIS95266.1"/>
    <property type="molecule type" value="Genomic_DNA"/>
</dbReference>
<reference evidence="6" key="1">
    <citation type="submission" date="2017-01" db="EMBL/GenBank/DDBJ databases">
        <authorList>
            <person name="Varghese N."/>
            <person name="Submissions S."/>
        </authorList>
    </citation>
    <scope>NUCLEOTIDE SEQUENCE [LARGE SCALE GENOMIC DNA]</scope>
    <source>
        <strain evidence="6">DSM 23145</strain>
    </source>
</reference>
<keyword evidence="2" id="KW-0238">DNA-binding</keyword>
<sequence>MDNNSCIRQQADIKQINRCKSRVSELNDSFDYLSNGLELAGNNVRLRILFLLYEEKRLCVCDISDILGMKISAISQHLRKLKDRKLIETEREAQTIFYSLTKEYEKMLKPFFKILDENKILETI</sequence>
<evidence type="ECO:0000256" key="3">
    <source>
        <dbReference type="ARBA" id="ARBA00023163"/>
    </source>
</evidence>
<evidence type="ECO:0000256" key="1">
    <source>
        <dbReference type="ARBA" id="ARBA00023015"/>
    </source>
</evidence>
<proteinExistence type="predicted"/>
<name>A0A1N7NAD3_9FLAO</name>
<dbReference type="AlphaFoldDB" id="A0A1N7NAD3"/>
<dbReference type="GO" id="GO:0003700">
    <property type="term" value="F:DNA-binding transcription factor activity"/>
    <property type="evidence" value="ECO:0007669"/>
    <property type="project" value="InterPro"/>
</dbReference>
<protein>
    <submittedName>
        <fullName evidence="5">Transcriptional regulator, ArsR family</fullName>
    </submittedName>
</protein>
<dbReference type="PROSITE" id="PS50987">
    <property type="entry name" value="HTH_ARSR_2"/>
    <property type="match status" value="1"/>
</dbReference>
<dbReference type="CDD" id="cd00090">
    <property type="entry name" value="HTH_ARSR"/>
    <property type="match status" value="1"/>
</dbReference>
<dbReference type="InterPro" id="IPR051081">
    <property type="entry name" value="HTH_MetalResp_TranReg"/>
</dbReference>
<dbReference type="PANTHER" id="PTHR33154:SF18">
    <property type="entry name" value="ARSENICAL RESISTANCE OPERON REPRESSOR"/>
    <property type="match status" value="1"/>
</dbReference>
<dbReference type="SMART" id="SM00418">
    <property type="entry name" value="HTH_ARSR"/>
    <property type="match status" value="1"/>
</dbReference>
<accession>A0A1N7NAD3</accession>
<dbReference type="RefSeq" id="WP_076387892.1">
    <property type="nucleotide sequence ID" value="NZ_FTOI01000013.1"/>
</dbReference>
<evidence type="ECO:0000259" key="4">
    <source>
        <dbReference type="PROSITE" id="PS50987"/>
    </source>
</evidence>
<dbReference type="STRING" id="713588.SAMN05421789_11317"/>
<dbReference type="InterPro" id="IPR001845">
    <property type="entry name" value="HTH_ArsR_DNA-bd_dom"/>
</dbReference>
<dbReference type="GO" id="GO:0003677">
    <property type="term" value="F:DNA binding"/>
    <property type="evidence" value="ECO:0007669"/>
    <property type="project" value="UniProtKB-KW"/>
</dbReference>
<evidence type="ECO:0000256" key="2">
    <source>
        <dbReference type="ARBA" id="ARBA00023125"/>
    </source>
</evidence>
<dbReference type="SUPFAM" id="SSF46785">
    <property type="entry name" value="Winged helix' DNA-binding domain"/>
    <property type="match status" value="1"/>
</dbReference>
<dbReference type="NCBIfam" id="NF033788">
    <property type="entry name" value="HTH_metalloreg"/>
    <property type="match status" value="1"/>
</dbReference>
<dbReference type="InterPro" id="IPR011991">
    <property type="entry name" value="ArsR-like_HTH"/>
</dbReference>
<dbReference type="PANTHER" id="PTHR33154">
    <property type="entry name" value="TRANSCRIPTIONAL REGULATOR, ARSR FAMILY"/>
    <property type="match status" value="1"/>
</dbReference>
<evidence type="ECO:0000313" key="5">
    <source>
        <dbReference type="EMBL" id="SIS95266.1"/>
    </source>
</evidence>
<evidence type="ECO:0000313" key="6">
    <source>
        <dbReference type="Proteomes" id="UP000185839"/>
    </source>
</evidence>
<dbReference type="InterPro" id="IPR036390">
    <property type="entry name" value="WH_DNA-bd_sf"/>
</dbReference>
<dbReference type="Gene3D" id="1.10.10.10">
    <property type="entry name" value="Winged helix-like DNA-binding domain superfamily/Winged helix DNA-binding domain"/>
    <property type="match status" value="1"/>
</dbReference>
<keyword evidence="1" id="KW-0805">Transcription regulation</keyword>
<dbReference type="Proteomes" id="UP000185839">
    <property type="component" value="Unassembled WGS sequence"/>
</dbReference>
<feature type="domain" description="HTH arsR-type" evidence="4">
    <location>
        <begin position="26"/>
        <end position="119"/>
    </location>
</feature>
<dbReference type="Pfam" id="PF01022">
    <property type="entry name" value="HTH_5"/>
    <property type="match status" value="1"/>
</dbReference>
<dbReference type="OrthoDB" id="9794330at2"/>